<dbReference type="EMBL" id="CP000821">
    <property type="protein sequence ID" value="ABV35552.1"/>
    <property type="molecule type" value="Genomic_DNA"/>
</dbReference>
<dbReference type="STRING" id="425104.Ssed_0941"/>
<dbReference type="SMART" id="SM00855">
    <property type="entry name" value="PGAM"/>
    <property type="match status" value="1"/>
</dbReference>
<dbReference type="RefSeq" id="WP_012141288.1">
    <property type="nucleotide sequence ID" value="NC_009831.1"/>
</dbReference>
<dbReference type="SUPFAM" id="SSF53254">
    <property type="entry name" value="Phosphoglycerate mutase-like"/>
    <property type="match status" value="1"/>
</dbReference>
<proteinExistence type="predicted"/>
<reference evidence="1 2" key="1">
    <citation type="submission" date="2007-08" db="EMBL/GenBank/DDBJ databases">
        <title>Complete sequence of Shewanella sediminis HAW-EB3.</title>
        <authorList>
            <consortium name="US DOE Joint Genome Institute"/>
            <person name="Copeland A."/>
            <person name="Lucas S."/>
            <person name="Lapidus A."/>
            <person name="Barry K."/>
            <person name="Glavina del Rio T."/>
            <person name="Dalin E."/>
            <person name="Tice H."/>
            <person name="Pitluck S."/>
            <person name="Chertkov O."/>
            <person name="Brettin T."/>
            <person name="Bruce D."/>
            <person name="Detter J.C."/>
            <person name="Han C."/>
            <person name="Schmutz J."/>
            <person name="Larimer F."/>
            <person name="Land M."/>
            <person name="Hauser L."/>
            <person name="Kyrpides N."/>
            <person name="Kim E."/>
            <person name="Zhao J.-S."/>
            <person name="Richardson P."/>
        </authorList>
    </citation>
    <scope>NUCLEOTIDE SEQUENCE [LARGE SCALE GENOMIC DNA]</scope>
    <source>
        <strain evidence="1 2">HAW-EB3</strain>
    </source>
</reference>
<sequence precursor="true">MMRLLILCLGLITLIPKGLYAEEIQDSISPTAIKIIVLVRHAEKSASTSKDPSLSPKGELRAKSLLSTLKKTQLSGLIATPYKRTQETLHPMSEQRNLPVMIIDINAGITAHIDATVKKIQARKGNVLVAAHSNTLPLIISALGGPEIDSIDEDEYSNMYILSVSETNKVELSHTSYGQQR</sequence>
<protein>
    <recommendedName>
        <fullName evidence="3">Phosphoglycerate mutase</fullName>
    </recommendedName>
</protein>
<dbReference type="InterPro" id="IPR013078">
    <property type="entry name" value="His_Pase_superF_clade-1"/>
</dbReference>
<dbReference type="AlphaFoldDB" id="A8FRS9"/>
<dbReference type="HOGENOM" id="CLU_112476_1_0_6"/>
<evidence type="ECO:0000313" key="2">
    <source>
        <dbReference type="Proteomes" id="UP000002015"/>
    </source>
</evidence>
<name>A8FRS9_SHESH</name>
<dbReference type="Pfam" id="PF00300">
    <property type="entry name" value="His_Phos_1"/>
    <property type="match status" value="1"/>
</dbReference>
<organism evidence="1 2">
    <name type="scientific">Shewanella sediminis (strain HAW-EB3)</name>
    <dbReference type="NCBI Taxonomy" id="425104"/>
    <lineage>
        <taxon>Bacteria</taxon>
        <taxon>Pseudomonadati</taxon>
        <taxon>Pseudomonadota</taxon>
        <taxon>Gammaproteobacteria</taxon>
        <taxon>Alteromonadales</taxon>
        <taxon>Shewanellaceae</taxon>
        <taxon>Shewanella</taxon>
    </lineage>
</organism>
<accession>A8FRS9</accession>
<dbReference type="eggNOG" id="COG0406">
    <property type="taxonomic scope" value="Bacteria"/>
</dbReference>
<evidence type="ECO:0008006" key="3">
    <source>
        <dbReference type="Google" id="ProtNLM"/>
    </source>
</evidence>
<dbReference type="OrthoDB" id="3296006at2"/>
<dbReference type="Proteomes" id="UP000002015">
    <property type="component" value="Chromosome"/>
</dbReference>
<dbReference type="InterPro" id="IPR029033">
    <property type="entry name" value="His_PPase_superfam"/>
</dbReference>
<keyword evidence="2" id="KW-1185">Reference proteome</keyword>
<dbReference type="Gene3D" id="3.40.50.1240">
    <property type="entry name" value="Phosphoglycerate mutase-like"/>
    <property type="match status" value="1"/>
</dbReference>
<evidence type="ECO:0000313" key="1">
    <source>
        <dbReference type="EMBL" id="ABV35552.1"/>
    </source>
</evidence>
<gene>
    <name evidence="1" type="ordered locus">Ssed_0941</name>
</gene>
<dbReference type="CDD" id="cd07040">
    <property type="entry name" value="HP"/>
    <property type="match status" value="1"/>
</dbReference>
<dbReference type="KEGG" id="sse:Ssed_0941"/>